<name>A0A9P1DXE3_9DINO</name>
<organism evidence="2">
    <name type="scientific">Cladocopium goreaui</name>
    <dbReference type="NCBI Taxonomy" id="2562237"/>
    <lineage>
        <taxon>Eukaryota</taxon>
        <taxon>Sar</taxon>
        <taxon>Alveolata</taxon>
        <taxon>Dinophyceae</taxon>
        <taxon>Suessiales</taxon>
        <taxon>Symbiodiniaceae</taxon>
        <taxon>Cladocopium</taxon>
    </lineage>
</organism>
<dbReference type="EMBL" id="CAMXCT010006591">
    <property type="protein sequence ID" value="CAI4016578.1"/>
    <property type="molecule type" value="Genomic_DNA"/>
</dbReference>
<sequence>MAGTSGSGSVAESLLPESNTCCGGLKRDFRKWIQWRNPSGSIGNRLPWQFLCSVLLILEMIPYFICVKHSWVLCVMGGFFVIKAMVEVWGQQTPTWIVPGTCCMLVVVYTLIIPTVAYMYGYCTMASDIHFQGRDMVALVLYFGGSLFSLAYEVGRFRWKAQAENKGGLHTVGLAAWCIHPNYLGDLFTYTGWALACGTTCAVSIPILMIWTFVLFVVPNSDFYLAERYPVEFPAYAQKTATLIPGLRSKVLSQILAWTCLMTSVYLFCYACPGPCGY</sequence>
<dbReference type="AlphaFoldDB" id="A0A9P1DXE3"/>
<comment type="caution">
    <text evidence="2">The sequence shown here is derived from an EMBL/GenBank/DDBJ whole genome shotgun (WGS) entry which is preliminary data.</text>
</comment>
<proteinExistence type="predicted"/>
<dbReference type="Pfam" id="PF06966">
    <property type="entry name" value="DUF1295"/>
    <property type="match status" value="1"/>
</dbReference>
<feature type="transmembrane region" description="Helical" evidence="1">
    <location>
        <begin position="96"/>
        <end position="123"/>
    </location>
</feature>
<reference evidence="2" key="1">
    <citation type="submission" date="2022-10" db="EMBL/GenBank/DDBJ databases">
        <authorList>
            <person name="Chen Y."/>
            <person name="Dougan E. K."/>
            <person name="Chan C."/>
            <person name="Rhodes N."/>
            <person name="Thang M."/>
        </authorList>
    </citation>
    <scope>NUCLEOTIDE SEQUENCE</scope>
</reference>
<keyword evidence="4" id="KW-1185">Reference proteome</keyword>
<feature type="transmembrane region" description="Helical" evidence="1">
    <location>
        <begin position="135"/>
        <end position="152"/>
    </location>
</feature>
<feature type="transmembrane region" description="Helical" evidence="1">
    <location>
        <begin position="71"/>
        <end position="90"/>
    </location>
</feature>
<accession>A0A9P1DXE3</accession>
<evidence type="ECO:0008006" key="5">
    <source>
        <dbReference type="Google" id="ProtNLM"/>
    </source>
</evidence>
<evidence type="ECO:0000313" key="2">
    <source>
        <dbReference type="EMBL" id="CAI4016578.1"/>
    </source>
</evidence>
<dbReference type="InterPro" id="IPR010721">
    <property type="entry name" value="UstE-like"/>
</dbReference>
<keyword evidence="1" id="KW-0812">Transmembrane</keyword>
<evidence type="ECO:0000256" key="1">
    <source>
        <dbReference type="SAM" id="Phobius"/>
    </source>
</evidence>
<keyword evidence="1" id="KW-0472">Membrane</keyword>
<reference evidence="3" key="2">
    <citation type="submission" date="2024-04" db="EMBL/GenBank/DDBJ databases">
        <authorList>
            <person name="Chen Y."/>
            <person name="Shah S."/>
            <person name="Dougan E. K."/>
            <person name="Thang M."/>
            <person name="Chan C."/>
        </authorList>
    </citation>
    <scope>NUCLEOTIDE SEQUENCE [LARGE SCALE GENOMIC DNA]</scope>
</reference>
<dbReference type="OrthoDB" id="413829at2759"/>
<dbReference type="EMBL" id="CAMXCT020006591">
    <property type="protein sequence ID" value="CAL1169953.1"/>
    <property type="molecule type" value="Genomic_DNA"/>
</dbReference>
<dbReference type="Gene3D" id="1.20.120.1630">
    <property type="match status" value="1"/>
</dbReference>
<protein>
    <recommendedName>
        <fullName evidence="5">Steroid 5-alpha reductase C-terminal domain-containing protein</fullName>
    </recommendedName>
</protein>
<feature type="transmembrane region" description="Helical" evidence="1">
    <location>
        <begin position="193"/>
        <end position="218"/>
    </location>
</feature>
<evidence type="ECO:0000313" key="3">
    <source>
        <dbReference type="EMBL" id="CAL1169953.1"/>
    </source>
</evidence>
<dbReference type="EMBL" id="CAMXCT030006591">
    <property type="protein sequence ID" value="CAL4803890.1"/>
    <property type="molecule type" value="Genomic_DNA"/>
</dbReference>
<evidence type="ECO:0000313" key="4">
    <source>
        <dbReference type="Proteomes" id="UP001152797"/>
    </source>
</evidence>
<dbReference type="Proteomes" id="UP001152797">
    <property type="component" value="Unassembled WGS sequence"/>
</dbReference>
<keyword evidence="1" id="KW-1133">Transmembrane helix</keyword>
<gene>
    <name evidence="2" type="ORF">C1SCF055_LOCUS41307</name>
</gene>